<keyword evidence="3" id="KW-1185">Reference proteome</keyword>
<evidence type="ECO:0000313" key="3">
    <source>
        <dbReference type="Proteomes" id="UP000236919"/>
    </source>
</evidence>
<reference evidence="2 3" key="1">
    <citation type="submission" date="2018-01" db="EMBL/GenBank/DDBJ databases">
        <title>Genomic Encyclopedia of Type Strains, Phase III (KMG-III): the genomes of soil and plant-associated and newly described type strains.</title>
        <authorList>
            <person name="Whitman W."/>
        </authorList>
    </citation>
    <scope>NUCLEOTIDE SEQUENCE [LARGE SCALE GENOMIC DNA]</scope>
    <source>
        <strain evidence="2 3">1131</strain>
    </source>
</reference>
<gene>
    <name evidence="2" type="ORF">CYD53_12011</name>
</gene>
<evidence type="ECO:0000313" key="2">
    <source>
        <dbReference type="EMBL" id="POR47121.1"/>
    </source>
</evidence>
<proteinExistence type="predicted"/>
<accession>A0A2S4LXD7</accession>
<dbReference type="PANTHER" id="PTHR30438:SF2">
    <property type="entry name" value="MEMBRANE PROTEIN"/>
    <property type="match status" value="1"/>
</dbReference>
<evidence type="ECO:0000256" key="1">
    <source>
        <dbReference type="SAM" id="Coils"/>
    </source>
</evidence>
<feature type="coiled-coil region" evidence="1">
    <location>
        <begin position="78"/>
        <end position="105"/>
    </location>
</feature>
<dbReference type="PANTHER" id="PTHR30438">
    <property type="entry name" value="36 KDA ANTIGEN-RELATED"/>
    <property type="match status" value="1"/>
</dbReference>
<dbReference type="OrthoDB" id="9778236at2"/>
<organism evidence="2 3">
    <name type="scientific">Bosea psychrotolerans</name>
    <dbReference type="NCBI Taxonomy" id="1871628"/>
    <lineage>
        <taxon>Bacteria</taxon>
        <taxon>Pseudomonadati</taxon>
        <taxon>Pseudomonadota</taxon>
        <taxon>Alphaproteobacteria</taxon>
        <taxon>Hyphomicrobiales</taxon>
        <taxon>Boseaceae</taxon>
        <taxon>Bosea</taxon>
    </lineage>
</organism>
<dbReference type="EMBL" id="PQFZ01000020">
    <property type="protein sequence ID" value="POR47121.1"/>
    <property type="molecule type" value="Genomic_DNA"/>
</dbReference>
<dbReference type="AlphaFoldDB" id="A0A2S4LXD7"/>
<dbReference type="Gene3D" id="2.40.50.100">
    <property type="match status" value="1"/>
</dbReference>
<protein>
    <submittedName>
        <fullName evidence="2">HlyD family secretion protein</fullName>
    </submittedName>
</protein>
<dbReference type="GO" id="GO:0005886">
    <property type="term" value="C:plasma membrane"/>
    <property type="evidence" value="ECO:0007669"/>
    <property type="project" value="TreeGrafter"/>
</dbReference>
<dbReference type="Gene3D" id="1.10.287.470">
    <property type="entry name" value="Helix hairpin bin"/>
    <property type="match status" value="1"/>
</dbReference>
<dbReference type="Gene3D" id="2.40.30.170">
    <property type="match status" value="1"/>
</dbReference>
<sequence>MRMSPILMALAAAAALGGYFYLARPRLLALPPGLAQANGRIEIERVDVATKTSGRIAEIRVREGDFIEKGAVVARMDVSDLLAQLAAAQASLRRMEVNIGKAKAELGSREAELKLYEVELRRALDLGRNIMSQAEADKRLAQRDVAQAAVIGAKASIADAEAARDAAQAQVNLIQVNIDDMTLSAPVSGRVEYRLAQPGEVIAAGGRVVTLLDVSDVFMTIFLPTAEVGRLALGSDARIVLDAAPQYVVPATVSFVAGEAQFTPKYVETKNEREKLMYRVKLKIAPALLDSYRAYVKAGLTGTATVKVAADAAFPEALQLRLPEPPRTSDVR</sequence>
<dbReference type="Proteomes" id="UP000236919">
    <property type="component" value="Unassembled WGS sequence"/>
</dbReference>
<comment type="caution">
    <text evidence="2">The sequence shown here is derived from an EMBL/GenBank/DDBJ whole genome shotgun (WGS) entry which is preliminary data.</text>
</comment>
<name>A0A2S4LXD7_9HYPH</name>
<keyword evidence="1" id="KW-0175">Coiled coil</keyword>
<dbReference type="SUPFAM" id="SSF111369">
    <property type="entry name" value="HlyD-like secretion proteins"/>
    <property type="match status" value="1"/>
</dbReference>